<organism evidence="1 2">
    <name type="scientific">Hymenochirus boettgeri</name>
    <name type="common">Congo dwarf clawed frog</name>
    <dbReference type="NCBI Taxonomy" id="247094"/>
    <lineage>
        <taxon>Eukaryota</taxon>
        <taxon>Metazoa</taxon>
        <taxon>Chordata</taxon>
        <taxon>Craniata</taxon>
        <taxon>Vertebrata</taxon>
        <taxon>Euteleostomi</taxon>
        <taxon>Amphibia</taxon>
        <taxon>Batrachia</taxon>
        <taxon>Anura</taxon>
        <taxon>Pipoidea</taxon>
        <taxon>Pipidae</taxon>
        <taxon>Pipinae</taxon>
        <taxon>Hymenochirus</taxon>
    </lineage>
</organism>
<dbReference type="OrthoDB" id="10591640at2759"/>
<dbReference type="AlphaFoldDB" id="A0A8T2JBP1"/>
<dbReference type="EMBL" id="JAACNH010000006">
    <property type="protein sequence ID" value="KAG8440918.1"/>
    <property type="molecule type" value="Genomic_DNA"/>
</dbReference>
<protein>
    <submittedName>
        <fullName evidence="1">Uncharacterized protein</fullName>
    </submittedName>
</protein>
<evidence type="ECO:0000313" key="2">
    <source>
        <dbReference type="Proteomes" id="UP000812440"/>
    </source>
</evidence>
<evidence type="ECO:0000313" key="1">
    <source>
        <dbReference type="EMBL" id="KAG8440918.1"/>
    </source>
</evidence>
<reference evidence="1" key="1">
    <citation type="thesis" date="2020" institute="ProQuest LLC" country="789 East Eisenhower Parkway, Ann Arbor, MI, USA">
        <title>Comparative Genomics and Chromosome Evolution.</title>
        <authorList>
            <person name="Mudd A.B."/>
        </authorList>
    </citation>
    <scope>NUCLEOTIDE SEQUENCE</scope>
    <source>
        <strain evidence="1">Female2</strain>
        <tissue evidence="1">Blood</tissue>
    </source>
</reference>
<comment type="caution">
    <text evidence="1">The sequence shown here is derived from an EMBL/GenBank/DDBJ whole genome shotgun (WGS) entry which is preliminary data.</text>
</comment>
<gene>
    <name evidence="1" type="ORF">GDO86_006597</name>
</gene>
<name>A0A8T2JBP1_9PIPI</name>
<sequence>MGQNNSKTCACHEETEGVTAFTLIQTKMGSKYLRNYVKIAKLCNLSVISPRLQPEQWRIIIRDKGGVLRDKGLLETAEAWFKVSKELHERNWSEQRVIGHNGSIRYLYHLEAPLSCMVNVQPPPYEGTGKILTPVQTPNAEATAHKVTSGGHYTQY</sequence>
<accession>A0A8T2JBP1</accession>
<keyword evidence="2" id="KW-1185">Reference proteome</keyword>
<dbReference type="Proteomes" id="UP000812440">
    <property type="component" value="Chromosome 3"/>
</dbReference>
<proteinExistence type="predicted"/>